<dbReference type="KEGG" id="ptan:CRYO30217_02616"/>
<dbReference type="RefSeq" id="WP_258542834.1">
    <property type="nucleotide sequence ID" value="NZ_OU015584.1"/>
</dbReference>
<proteinExistence type="predicted"/>
<evidence type="ECO:0008006" key="3">
    <source>
        <dbReference type="Google" id="ProtNLM"/>
    </source>
</evidence>
<protein>
    <recommendedName>
        <fullName evidence="3">Membrane or secreted protein</fullName>
    </recommendedName>
</protein>
<sequence length="68" mass="7289">MKLVLFSIALLGLAVLGIAIKIWAKKDGEFAGTCASQSPFLNKEGENCAVCGARPDEKCQSETPNFEE</sequence>
<evidence type="ECO:0000313" key="2">
    <source>
        <dbReference type="Proteomes" id="UP000683507"/>
    </source>
</evidence>
<reference evidence="1" key="1">
    <citation type="submission" date="2021-04" db="EMBL/GenBank/DDBJ databases">
        <authorList>
            <person name="Rodrigo-Torres L."/>
            <person name="Arahal R. D."/>
            <person name="Lucena T."/>
        </authorList>
    </citation>
    <scope>NUCLEOTIDE SEQUENCE</scope>
    <source>
        <strain evidence="1">AS29M-1</strain>
    </source>
</reference>
<evidence type="ECO:0000313" key="1">
    <source>
        <dbReference type="EMBL" id="CAG5084982.1"/>
    </source>
</evidence>
<dbReference type="AlphaFoldDB" id="A0A916JQP4"/>
<dbReference type="Proteomes" id="UP000683507">
    <property type="component" value="Chromosome"/>
</dbReference>
<organism evidence="1 2">
    <name type="scientific">Parvicella tangerina</name>
    <dbReference type="NCBI Taxonomy" id="2829795"/>
    <lineage>
        <taxon>Bacteria</taxon>
        <taxon>Pseudomonadati</taxon>
        <taxon>Bacteroidota</taxon>
        <taxon>Flavobacteriia</taxon>
        <taxon>Flavobacteriales</taxon>
        <taxon>Parvicellaceae</taxon>
        <taxon>Parvicella</taxon>
    </lineage>
</organism>
<gene>
    <name evidence="1" type="ORF">CRYO30217_02616</name>
</gene>
<dbReference type="EMBL" id="OU015584">
    <property type="protein sequence ID" value="CAG5084982.1"/>
    <property type="molecule type" value="Genomic_DNA"/>
</dbReference>
<keyword evidence="2" id="KW-1185">Reference proteome</keyword>
<name>A0A916JQP4_9FLAO</name>
<accession>A0A916JQP4</accession>